<feature type="domain" description="PASTA" evidence="21">
    <location>
        <begin position="556"/>
        <end position="624"/>
    </location>
</feature>
<comment type="catalytic activity">
    <reaction evidence="15">
        <text>L-threonyl-[protein] + ATP = O-phospho-L-threonyl-[protein] + ADP + H(+)</text>
        <dbReference type="Rhea" id="RHEA:46608"/>
        <dbReference type="Rhea" id="RHEA-COMP:11060"/>
        <dbReference type="Rhea" id="RHEA-COMP:11605"/>
        <dbReference type="ChEBI" id="CHEBI:15378"/>
        <dbReference type="ChEBI" id="CHEBI:30013"/>
        <dbReference type="ChEBI" id="CHEBI:30616"/>
        <dbReference type="ChEBI" id="CHEBI:61977"/>
        <dbReference type="ChEBI" id="CHEBI:456216"/>
        <dbReference type="EC" id="2.7.11.1"/>
    </reaction>
</comment>
<dbReference type="Pfam" id="PF03793">
    <property type="entry name" value="PASTA"/>
    <property type="match status" value="4"/>
</dbReference>
<organism evidence="22 23">
    <name type="scientific">Mycobacterium scrofulaceum</name>
    <dbReference type="NCBI Taxonomy" id="1783"/>
    <lineage>
        <taxon>Bacteria</taxon>
        <taxon>Bacillati</taxon>
        <taxon>Actinomycetota</taxon>
        <taxon>Actinomycetes</taxon>
        <taxon>Mycobacteriales</taxon>
        <taxon>Mycobacteriaceae</taxon>
        <taxon>Mycobacterium</taxon>
    </lineage>
</organism>
<dbReference type="InterPro" id="IPR005543">
    <property type="entry name" value="PASTA_dom"/>
</dbReference>
<dbReference type="EMBL" id="LZJY01000092">
    <property type="protein sequence ID" value="OBI07646.1"/>
    <property type="molecule type" value="Genomic_DNA"/>
</dbReference>
<dbReference type="SMART" id="SM00220">
    <property type="entry name" value="S_TKc"/>
    <property type="match status" value="1"/>
</dbReference>
<keyword evidence="7" id="KW-0808">Transferase</keyword>
<feature type="region of interest" description="Disordered" evidence="18">
    <location>
        <begin position="296"/>
        <end position="315"/>
    </location>
</feature>
<evidence type="ECO:0000259" key="20">
    <source>
        <dbReference type="PROSITE" id="PS50011"/>
    </source>
</evidence>
<name>A0A1A2W422_MYCSC</name>
<dbReference type="Gene3D" id="3.30.200.20">
    <property type="entry name" value="Phosphorylase Kinase, domain 1"/>
    <property type="match status" value="1"/>
</dbReference>
<dbReference type="GO" id="GO:0005524">
    <property type="term" value="F:ATP binding"/>
    <property type="evidence" value="ECO:0007669"/>
    <property type="project" value="UniProtKB-UniRule"/>
</dbReference>
<keyword evidence="13 19" id="KW-1133">Transmembrane helix</keyword>
<evidence type="ECO:0000256" key="6">
    <source>
        <dbReference type="ARBA" id="ARBA00022553"/>
    </source>
</evidence>
<dbReference type="CDD" id="cd06577">
    <property type="entry name" value="PASTA_pknB"/>
    <property type="match status" value="4"/>
</dbReference>
<sequence length="624" mass="66339">MTTPQHLSDRYELGEILGFGGMSEVHLARDVRLHRDVAVKVLRADLARDPSFYLRFRREAQNAAALNHPSIVAVYDTGEAETPTGPLPYIVMEYVDGVTLRDIVHTDGPLPPRRAIEIIADACQALNFSHQNGIIHRDVKPANIMISNTNAVKVMDFGIARAIADSGNSVTQTAAVIGTAQYLSPEQARGDTVDARSDVYSLGCVLYEILTGEPPFTGDSPVAVAYQHVREDPIPPSQRHEGISADLDAVVLKALAKNPDNRYQTAAEMRADLVRVHNGEPPEAPKVLTDADRSGLIASGANQPGPRTDPLPRQPLRRIDDGDGGGVGRWIVAVAALAVLTIVVVIAFNTFGGTTRDVQVPDMRGQVSADAIAALQNHGFKTRTLQKPDSTIPPDHVISTDPGANASVSAGDEITINVSTGPEQREVPDVSSLSYSDAVSKLKAAGFSKFKQANSPSSPELLGKVIGTNPPANQTSAITNVITVIVGSGPETKQVPDVAGQTVDVAQKNLTVYGFTKVTQAQVDSTRPAGEVIGTNPPKGQTVPVDSVIELQVSKGNQFVMPDLSGMFWTDAEPRLRALGWTGVLDKGADVDAGGSQSHRVVYQNPPAGTGCNRDGIITLKFGQ</sequence>
<dbReference type="SUPFAM" id="SSF56112">
    <property type="entry name" value="Protein kinase-like (PK-like)"/>
    <property type="match status" value="1"/>
</dbReference>
<dbReference type="PROSITE" id="PS00108">
    <property type="entry name" value="PROTEIN_KINASE_ST"/>
    <property type="match status" value="1"/>
</dbReference>
<protein>
    <recommendedName>
        <fullName evidence="3">Serine/threonine-protein kinase PknB</fullName>
        <ecNumber evidence="2">2.7.11.1</ecNumber>
    </recommendedName>
</protein>
<keyword evidence="5 22" id="KW-0723">Serine/threonine-protein kinase</keyword>
<evidence type="ECO:0000256" key="5">
    <source>
        <dbReference type="ARBA" id="ARBA00022527"/>
    </source>
</evidence>
<dbReference type="GO" id="GO:0045717">
    <property type="term" value="P:negative regulation of fatty acid biosynthetic process"/>
    <property type="evidence" value="ECO:0007669"/>
    <property type="project" value="UniProtKB-ARBA"/>
</dbReference>
<evidence type="ECO:0000256" key="3">
    <source>
        <dbReference type="ARBA" id="ARBA00014672"/>
    </source>
</evidence>
<feature type="domain" description="Protein kinase" evidence="20">
    <location>
        <begin position="11"/>
        <end position="274"/>
    </location>
</feature>
<evidence type="ECO:0000256" key="15">
    <source>
        <dbReference type="ARBA" id="ARBA00047899"/>
    </source>
</evidence>
<comment type="caution">
    <text evidence="22">The sequence shown here is derived from an EMBL/GenBank/DDBJ whole genome shotgun (WGS) entry which is preliminary data.</text>
</comment>
<keyword evidence="11 22" id="KW-0418">Kinase</keyword>
<evidence type="ECO:0000256" key="13">
    <source>
        <dbReference type="ARBA" id="ARBA00022989"/>
    </source>
</evidence>
<feature type="binding site" evidence="17">
    <location>
        <position position="40"/>
    </location>
    <ligand>
        <name>ATP</name>
        <dbReference type="ChEBI" id="CHEBI:30616"/>
    </ligand>
</feature>
<evidence type="ECO:0000256" key="17">
    <source>
        <dbReference type="PROSITE-ProRule" id="PRU10141"/>
    </source>
</evidence>
<feature type="domain" description="PASTA" evidence="21">
    <location>
        <begin position="421"/>
        <end position="488"/>
    </location>
</feature>
<dbReference type="AlphaFoldDB" id="A0A1A2W422"/>
<dbReference type="PROSITE" id="PS00107">
    <property type="entry name" value="PROTEIN_KINASE_ATP"/>
    <property type="match status" value="1"/>
</dbReference>
<proteinExistence type="predicted"/>
<keyword evidence="9" id="KW-0677">Repeat</keyword>
<evidence type="ECO:0000259" key="21">
    <source>
        <dbReference type="PROSITE" id="PS51178"/>
    </source>
</evidence>
<comment type="subcellular location">
    <subcellularLocation>
        <location evidence="1">Cell membrane</location>
        <topology evidence="1">Single-pass membrane protein</topology>
    </subcellularLocation>
</comment>
<dbReference type="GO" id="GO:0005886">
    <property type="term" value="C:plasma membrane"/>
    <property type="evidence" value="ECO:0007669"/>
    <property type="project" value="UniProtKB-SubCell"/>
</dbReference>
<keyword evidence="6" id="KW-0597">Phosphoprotein</keyword>
<dbReference type="InterPro" id="IPR017441">
    <property type="entry name" value="Protein_kinase_ATP_BS"/>
</dbReference>
<gene>
    <name evidence="22" type="ORF">A5679_10755</name>
</gene>
<dbReference type="InterPro" id="IPR000719">
    <property type="entry name" value="Prot_kinase_dom"/>
</dbReference>
<dbReference type="Proteomes" id="UP000092207">
    <property type="component" value="Unassembled WGS sequence"/>
</dbReference>
<dbReference type="CDD" id="cd14014">
    <property type="entry name" value="STKc_PknB_like"/>
    <property type="match status" value="1"/>
</dbReference>
<feature type="domain" description="PASTA" evidence="21">
    <location>
        <begin position="489"/>
        <end position="555"/>
    </location>
</feature>
<dbReference type="EC" id="2.7.11.1" evidence="2"/>
<dbReference type="FunFam" id="3.30.200.20:FF:000035">
    <property type="entry name" value="Serine/threonine protein kinase Stk1"/>
    <property type="match status" value="1"/>
</dbReference>
<dbReference type="GO" id="GO:0004674">
    <property type="term" value="F:protein serine/threonine kinase activity"/>
    <property type="evidence" value="ECO:0007669"/>
    <property type="project" value="UniProtKB-KW"/>
</dbReference>
<feature type="transmembrane region" description="Helical" evidence="19">
    <location>
        <begin position="327"/>
        <end position="348"/>
    </location>
</feature>
<keyword evidence="12 17" id="KW-0067">ATP-binding</keyword>
<evidence type="ECO:0000256" key="1">
    <source>
        <dbReference type="ARBA" id="ARBA00004162"/>
    </source>
</evidence>
<evidence type="ECO:0000256" key="7">
    <source>
        <dbReference type="ARBA" id="ARBA00022679"/>
    </source>
</evidence>
<evidence type="ECO:0000256" key="12">
    <source>
        <dbReference type="ARBA" id="ARBA00022840"/>
    </source>
</evidence>
<dbReference type="Gene3D" id="1.10.510.10">
    <property type="entry name" value="Transferase(Phosphotransferase) domain 1"/>
    <property type="match status" value="1"/>
</dbReference>
<evidence type="ECO:0000256" key="18">
    <source>
        <dbReference type="SAM" id="MobiDB-lite"/>
    </source>
</evidence>
<feature type="domain" description="PASTA" evidence="21">
    <location>
        <begin position="354"/>
        <end position="420"/>
    </location>
</feature>
<dbReference type="SMART" id="SM00740">
    <property type="entry name" value="PASTA"/>
    <property type="match status" value="4"/>
</dbReference>
<keyword evidence="4" id="KW-1003">Cell membrane</keyword>
<evidence type="ECO:0000256" key="4">
    <source>
        <dbReference type="ARBA" id="ARBA00022475"/>
    </source>
</evidence>
<dbReference type="Pfam" id="PF00069">
    <property type="entry name" value="Pkinase"/>
    <property type="match status" value="1"/>
</dbReference>
<comment type="catalytic activity">
    <reaction evidence="16">
        <text>L-seryl-[protein] + ATP = O-phospho-L-seryl-[protein] + ADP + H(+)</text>
        <dbReference type="Rhea" id="RHEA:17989"/>
        <dbReference type="Rhea" id="RHEA-COMP:9863"/>
        <dbReference type="Rhea" id="RHEA-COMP:11604"/>
        <dbReference type="ChEBI" id="CHEBI:15378"/>
        <dbReference type="ChEBI" id="CHEBI:29999"/>
        <dbReference type="ChEBI" id="CHEBI:30616"/>
        <dbReference type="ChEBI" id="CHEBI:83421"/>
        <dbReference type="ChEBI" id="CHEBI:456216"/>
        <dbReference type="EC" id="2.7.11.1"/>
    </reaction>
</comment>
<dbReference type="Gene3D" id="3.30.10.20">
    <property type="match status" value="4"/>
</dbReference>
<evidence type="ECO:0000256" key="2">
    <source>
        <dbReference type="ARBA" id="ARBA00012513"/>
    </source>
</evidence>
<keyword evidence="14 19" id="KW-0472">Membrane</keyword>
<evidence type="ECO:0000256" key="10">
    <source>
        <dbReference type="ARBA" id="ARBA00022741"/>
    </source>
</evidence>
<dbReference type="NCBIfam" id="NF033483">
    <property type="entry name" value="PknB_PASTA_kin"/>
    <property type="match status" value="1"/>
</dbReference>
<dbReference type="PANTHER" id="PTHR43289:SF6">
    <property type="entry name" value="SERINE_THREONINE-PROTEIN KINASE NEKL-3"/>
    <property type="match status" value="1"/>
</dbReference>
<evidence type="ECO:0000256" key="19">
    <source>
        <dbReference type="SAM" id="Phobius"/>
    </source>
</evidence>
<evidence type="ECO:0000256" key="14">
    <source>
        <dbReference type="ARBA" id="ARBA00023136"/>
    </source>
</evidence>
<dbReference type="PROSITE" id="PS50011">
    <property type="entry name" value="PROTEIN_KINASE_DOM"/>
    <property type="match status" value="1"/>
</dbReference>
<dbReference type="FunFam" id="1.10.510.10:FF:000021">
    <property type="entry name" value="Serine/threonine protein kinase"/>
    <property type="match status" value="1"/>
</dbReference>
<evidence type="ECO:0000256" key="16">
    <source>
        <dbReference type="ARBA" id="ARBA00048679"/>
    </source>
</evidence>
<evidence type="ECO:0000256" key="9">
    <source>
        <dbReference type="ARBA" id="ARBA00022737"/>
    </source>
</evidence>
<reference evidence="22 23" key="1">
    <citation type="submission" date="2016-06" db="EMBL/GenBank/DDBJ databases">
        <authorList>
            <person name="Kjaerup R.B."/>
            <person name="Dalgaard T.S."/>
            <person name="Juul-Madsen H.R."/>
        </authorList>
    </citation>
    <scope>NUCLEOTIDE SEQUENCE [LARGE SCALE GENOMIC DNA]</scope>
    <source>
        <strain evidence="22 23">E2838</strain>
    </source>
</reference>
<evidence type="ECO:0000313" key="23">
    <source>
        <dbReference type="Proteomes" id="UP000092207"/>
    </source>
</evidence>
<evidence type="ECO:0000256" key="11">
    <source>
        <dbReference type="ARBA" id="ARBA00022777"/>
    </source>
</evidence>
<dbReference type="InterPro" id="IPR008271">
    <property type="entry name" value="Ser/Thr_kinase_AS"/>
</dbReference>
<evidence type="ECO:0000313" key="22">
    <source>
        <dbReference type="EMBL" id="OBI07646.1"/>
    </source>
</evidence>
<keyword evidence="8 19" id="KW-0812">Transmembrane</keyword>
<evidence type="ECO:0000256" key="8">
    <source>
        <dbReference type="ARBA" id="ARBA00022692"/>
    </source>
</evidence>
<dbReference type="PROSITE" id="PS51178">
    <property type="entry name" value="PASTA"/>
    <property type="match status" value="4"/>
</dbReference>
<keyword evidence="10 17" id="KW-0547">Nucleotide-binding</keyword>
<accession>A0A1A2W422</accession>
<dbReference type="PANTHER" id="PTHR43289">
    <property type="entry name" value="MITOGEN-ACTIVATED PROTEIN KINASE KINASE KINASE 20-RELATED"/>
    <property type="match status" value="1"/>
</dbReference>
<dbReference type="RefSeq" id="WP_067302588.1">
    <property type="nucleotide sequence ID" value="NZ_LZJY01000092.1"/>
</dbReference>
<dbReference type="InterPro" id="IPR011009">
    <property type="entry name" value="Kinase-like_dom_sf"/>
</dbReference>